<dbReference type="EMBL" id="NBIV01000085">
    <property type="protein sequence ID" value="PXF44612.1"/>
    <property type="molecule type" value="Genomic_DNA"/>
</dbReference>
<keyword evidence="2" id="KW-1185">Reference proteome</keyword>
<gene>
    <name evidence="1" type="ORF">BWQ96_05607</name>
</gene>
<protein>
    <submittedName>
        <fullName evidence="1">Uncharacterized protein</fullName>
    </submittedName>
</protein>
<comment type="caution">
    <text evidence="1">The sequence shown here is derived from an EMBL/GenBank/DDBJ whole genome shotgun (WGS) entry which is preliminary data.</text>
</comment>
<name>A0A2V3IR63_9FLOR</name>
<evidence type="ECO:0000313" key="1">
    <source>
        <dbReference type="EMBL" id="PXF44612.1"/>
    </source>
</evidence>
<sequence>MNNGEEADGSELIEQFISMDEDEGVPFDWLAISIDEKARFNETVVHTGEDSGEAVNTSSYDEKLSALREEANEELDIGCR</sequence>
<dbReference type="Proteomes" id="UP000247409">
    <property type="component" value="Unassembled WGS sequence"/>
</dbReference>
<accession>A0A2V3IR63</accession>
<evidence type="ECO:0000313" key="2">
    <source>
        <dbReference type="Proteomes" id="UP000247409"/>
    </source>
</evidence>
<reference evidence="1 2" key="1">
    <citation type="journal article" date="2018" name="Mol. Biol. Evol.">
        <title>Analysis of the draft genome of the red seaweed Gracilariopsis chorda provides insights into genome size evolution in Rhodophyta.</title>
        <authorList>
            <person name="Lee J."/>
            <person name="Yang E.C."/>
            <person name="Graf L."/>
            <person name="Yang J.H."/>
            <person name="Qiu H."/>
            <person name="Zel Zion U."/>
            <person name="Chan C.X."/>
            <person name="Stephens T.G."/>
            <person name="Weber A.P.M."/>
            <person name="Boo G.H."/>
            <person name="Boo S.M."/>
            <person name="Kim K.M."/>
            <person name="Shin Y."/>
            <person name="Jung M."/>
            <person name="Lee S.J."/>
            <person name="Yim H.S."/>
            <person name="Lee J.H."/>
            <person name="Bhattacharya D."/>
            <person name="Yoon H.S."/>
        </authorList>
    </citation>
    <scope>NUCLEOTIDE SEQUENCE [LARGE SCALE GENOMIC DNA]</scope>
    <source>
        <strain evidence="1 2">SKKU-2015</strain>
        <tissue evidence="1">Whole body</tissue>
    </source>
</reference>
<organism evidence="1 2">
    <name type="scientific">Gracilariopsis chorda</name>
    <dbReference type="NCBI Taxonomy" id="448386"/>
    <lineage>
        <taxon>Eukaryota</taxon>
        <taxon>Rhodophyta</taxon>
        <taxon>Florideophyceae</taxon>
        <taxon>Rhodymeniophycidae</taxon>
        <taxon>Gracilariales</taxon>
        <taxon>Gracilariaceae</taxon>
        <taxon>Gracilariopsis</taxon>
    </lineage>
</organism>
<proteinExistence type="predicted"/>
<dbReference type="AlphaFoldDB" id="A0A2V3IR63"/>